<dbReference type="AlphaFoldDB" id="A0ABD0QXF4"/>
<dbReference type="EMBL" id="JAMKFB020000006">
    <property type="protein sequence ID" value="KAL0190904.1"/>
    <property type="molecule type" value="Genomic_DNA"/>
</dbReference>
<organism evidence="1 2">
    <name type="scientific">Cirrhinus mrigala</name>
    <name type="common">Mrigala</name>
    <dbReference type="NCBI Taxonomy" id="683832"/>
    <lineage>
        <taxon>Eukaryota</taxon>
        <taxon>Metazoa</taxon>
        <taxon>Chordata</taxon>
        <taxon>Craniata</taxon>
        <taxon>Vertebrata</taxon>
        <taxon>Euteleostomi</taxon>
        <taxon>Actinopterygii</taxon>
        <taxon>Neopterygii</taxon>
        <taxon>Teleostei</taxon>
        <taxon>Ostariophysi</taxon>
        <taxon>Cypriniformes</taxon>
        <taxon>Cyprinidae</taxon>
        <taxon>Labeoninae</taxon>
        <taxon>Labeonini</taxon>
        <taxon>Cirrhinus</taxon>
    </lineage>
</organism>
<dbReference type="Proteomes" id="UP001529510">
    <property type="component" value="Unassembled WGS sequence"/>
</dbReference>
<name>A0ABD0QXF4_CIRMR</name>
<sequence length="64" mass="7273">MSEGEEAEAEPSQVSCPAYDELLEVMDHATARLDLPWKRARKVAPRGRLNARYLSDQSSIQRSR</sequence>
<keyword evidence="2" id="KW-1185">Reference proteome</keyword>
<comment type="caution">
    <text evidence="1">The sequence shown here is derived from an EMBL/GenBank/DDBJ whole genome shotgun (WGS) entry which is preliminary data.</text>
</comment>
<feature type="non-terminal residue" evidence="1">
    <location>
        <position position="64"/>
    </location>
</feature>
<gene>
    <name evidence="1" type="ORF">M9458_013602</name>
</gene>
<reference evidence="1 2" key="1">
    <citation type="submission" date="2024-05" db="EMBL/GenBank/DDBJ databases">
        <title>Genome sequencing and assembly of Indian major carp, Cirrhinus mrigala (Hamilton, 1822).</title>
        <authorList>
            <person name="Mohindra V."/>
            <person name="Chowdhury L.M."/>
            <person name="Lal K."/>
            <person name="Jena J.K."/>
        </authorList>
    </citation>
    <scope>NUCLEOTIDE SEQUENCE [LARGE SCALE GENOMIC DNA]</scope>
    <source>
        <strain evidence="1">CM1030</strain>
        <tissue evidence="1">Blood</tissue>
    </source>
</reference>
<accession>A0ABD0QXF4</accession>
<protein>
    <submittedName>
        <fullName evidence="1">Uncharacterized protein</fullName>
    </submittedName>
</protein>
<evidence type="ECO:0000313" key="2">
    <source>
        <dbReference type="Proteomes" id="UP001529510"/>
    </source>
</evidence>
<evidence type="ECO:0000313" key="1">
    <source>
        <dbReference type="EMBL" id="KAL0190904.1"/>
    </source>
</evidence>
<proteinExistence type="predicted"/>